<dbReference type="NCBIfam" id="TIGR03011">
    <property type="entry name" value="sulf_tusB_dsrH"/>
    <property type="match status" value="1"/>
</dbReference>
<dbReference type="InterPro" id="IPR027396">
    <property type="entry name" value="DsrEFH-like"/>
</dbReference>
<accession>A0AB94IEF6</accession>
<proteinExistence type="predicted"/>
<keyword evidence="2" id="KW-1185">Reference proteome</keyword>
<dbReference type="Gene3D" id="3.40.1260.10">
    <property type="entry name" value="DsrEFH-like"/>
    <property type="match status" value="1"/>
</dbReference>
<gene>
    <name evidence="1" type="primary">dsrH</name>
    <name evidence="1" type="ORF">O970_01705</name>
</gene>
<evidence type="ECO:0000313" key="2">
    <source>
        <dbReference type="Proteomes" id="UP000506160"/>
    </source>
</evidence>
<dbReference type="Proteomes" id="UP000506160">
    <property type="component" value="Unassembled WGS sequence"/>
</dbReference>
<comment type="caution">
    <text evidence="1">The sequence shown here is derived from an EMBL/GenBank/DDBJ whole genome shotgun (WGS) entry which is preliminary data.</text>
</comment>
<dbReference type="RefSeq" id="WP_024495459.1">
    <property type="nucleotide sequence ID" value="NZ_AWGA01000015.1"/>
</dbReference>
<dbReference type="SUPFAM" id="SSF75169">
    <property type="entry name" value="DsrEFH-like"/>
    <property type="match status" value="1"/>
</dbReference>
<name>A0AB94IEF6_9GAMM</name>
<dbReference type="GO" id="GO:0002143">
    <property type="term" value="P:tRNA wobble position uridine thiolation"/>
    <property type="evidence" value="ECO:0007669"/>
    <property type="project" value="InterPro"/>
</dbReference>
<dbReference type="PANTHER" id="PTHR37526">
    <property type="entry name" value="PROTEIN TUSB"/>
    <property type="match status" value="1"/>
</dbReference>
<dbReference type="Pfam" id="PF04077">
    <property type="entry name" value="DsrH"/>
    <property type="match status" value="1"/>
</dbReference>
<dbReference type="AlphaFoldDB" id="A0AB94IEF6"/>
<protein>
    <submittedName>
        <fullName evidence="1">Sulfurtransferase complex subunit TusB</fullName>
    </submittedName>
</protein>
<dbReference type="InterPro" id="IPR007215">
    <property type="entry name" value="Sulphur_relay_TusB/DsrH"/>
</dbReference>
<sequence>MLHTLSHTSNYIDTQNLLNTIDEQDAILLWQNGVTIGVKNNPLIELLLNKSIPILALITDVEARGLKPILMPQIKLIDMAECVKLTAQYYPQLAW</sequence>
<dbReference type="EMBL" id="AWGA01000015">
    <property type="protein sequence ID" value="TEA27848.1"/>
    <property type="molecule type" value="Genomic_DNA"/>
</dbReference>
<evidence type="ECO:0000313" key="1">
    <source>
        <dbReference type="EMBL" id="TEA27848.1"/>
    </source>
</evidence>
<reference evidence="1 2" key="1">
    <citation type="journal article" date="2014" name="Appl. Environ. Microbiol.">
        <title>Genomic features of a bumble bee symbiont reflect its host environment.</title>
        <authorList>
            <person name="Martinson V.G."/>
            <person name="Magoc T."/>
            <person name="Koch H."/>
            <person name="Salzberg S.L."/>
            <person name="Moran N.A."/>
        </authorList>
    </citation>
    <scope>NUCLEOTIDE SEQUENCE [LARGE SCALE GENOMIC DNA]</scope>
    <source>
        <strain evidence="1 2">Bimp</strain>
    </source>
</reference>
<dbReference type="PANTHER" id="PTHR37526:SF1">
    <property type="entry name" value="PROTEIN TUSB"/>
    <property type="match status" value="1"/>
</dbReference>
<dbReference type="GO" id="GO:1990228">
    <property type="term" value="C:sulfurtransferase complex"/>
    <property type="evidence" value="ECO:0007669"/>
    <property type="project" value="TreeGrafter"/>
</dbReference>
<organism evidence="1 2">
    <name type="scientific">Candidatus Schmidhempelia bombi str. Bimp</name>
    <dbReference type="NCBI Taxonomy" id="1387197"/>
    <lineage>
        <taxon>Bacteria</taxon>
        <taxon>Pseudomonadati</taxon>
        <taxon>Pseudomonadota</taxon>
        <taxon>Gammaproteobacteria</taxon>
        <taxon>Orbales</taxon>
        <taxon>Orbaceae</taxon>
        <taxon>Candidatus Schmidhempelia</taxon>
    </lineage>
</organism>